<organism evidence="1">
    <name type="scientific">Hordeum vulgare subsp. vulgare</name>
    <name type="common">Domesticated barley</name>
    <dbReference type="NCBI Taxonomy" id="112509"/>
    <lineage>
        <taxon>Eukaryota</taxon>
        <taxon>Viridiplantae</taxon>
        <taxon>Streptophyta</taxon>
        <taxon>Embryophyta</taxon>
        <taxon>Tracheophyta</taxon>
        <taxon>Spermatophyta</taxon>
        <taxon>Magnoliopsida</taxon>
        <taxon>Liliopsida</taxon>
        <taxon>Poales</taxon>
        <taxon>Poaceae</taxon>
        <taxon>BOP clade</taxon>
        <taxon>Pooideae</taxon>
        <taxon>Triticodae</taxon>
        <taxon>Triticeae</taxon>
        <taxon>Hordeinae</taxon>
        <taxon>Hordeum</taxon>
    </lineage>
</organism>
<reference evidence="1" key="1">
    <citation type="journal article" date="2011" name="Plant Physiol.">
        <title>Comprehensive sequence analysis of 24,783 barley full-length cDNAs derived from 12 clone libraries.</title>
        <authorList>
            <person name="Matsumoto T."/>
            <person name="Tanaka T."/>
            <person name="Sakai H."/>
            <person name="Amano N."/>
            <person name="Kanamori H."/>
            <person name="Kurita K."/>
            <person name="Kikuta A."/>
            <person name="Kamiya K."/>
            <person name="Yamamoto M."/>
            <person name="Ikawa H."/>
            <person name="Fujii N."/>
            <person name="Hori K."/>
            <person name="Itoh T."/>
            <person name="Sato K."/>
        </authorList>
    </citation>
    <scope>NUCLEOTIDE SEQUENCE</scope>
    <source>
        <tissue evidence="1">Shoot</tissue>
    </source>
</reference>
<dbReference type="AlphaFoldDB" id="F2D8T7"/>
<sequence length="72" mass="7341">MTVDRKGAQAAAAAAAATSAPFEIPALQPGRTCGAEESTRSHVLVEPIGKSDLGGHVMALIPSLRRSSDGKK</sequence>
<accession>F2D8T7</accession>
<evidence type="ECO:0000313" key="1">
    <source>
        <dbReference type="EMBL" id="BAJ91508.1"/>
    </source>
</evidence>
<proteinExistence type="evidence at transcript level"/>
<protein>
    <submittedName>
        <fullName evidence="1">Predicted protein</fullName>
    </submittedName>
</protein>
<name>F2D8T7_HORVV</name>
<dbReference type="EMBL" id="AK360299">
    <property type="protein sequence ID" value="BAJ91508.1"/>
    <property type="molecule type" value="mRNA"/>
</dbReference>